<proteinExistence type="inferred from homology"/>
<feature type="transmembrane region" description="Helical" evidence="8">
    <location>
        <begin position="51"/>
        <end position="75"/>
    </location>
</feature>
<keyword evidence="6 8" id="KW-1133">Transmembrane helix</keyword>
<name>A0AAV3PZA5_LITER</name>
<comment type="subcellular location">
    <subcellularLocation>
        <location evidence="1 8">Cell membrane</location>
        <topology evidence="1 8">Multi-pass membrane protein</topology>
    </subcellularLocation>
</comment>
<keyword evidence="5 8" id="KW-0812">Transmembrane</keyword>
<evidence type="ECO:0000256" key="6">
    <source>
        <dbReference type="ARBA" id="ARBA00022989"/>
    </source>
</evidence>
<feature type="transmembrane region" description="Helical" evidence="8">
    <location>
        <begin position="151"/>
        <end position="172"/>
    </location>
</feature>
<keyword evidence="4 8" id="KW-1003">Cell membrane</keyword>
<feature type="domain" description="Casparian strip membrane protein" evidence="9">
    <location>
        <begin position="12"/>
        <end position="111"/>
    </location>
</feature>
<evidence type="ECO:0000256" key="3">
    <source>
        <dbReference type="ARBA" id="ARBA00011489"/>
    </source>
</evidence>
<evidence type="ECO:0000256" key="5">
    <source>
        <dbReference type="ARBA" id="ARBA00022692"/>
    </source>
</evidence>
<dbReference type="Pfam" id="PF04535">
    <property type="entry name" value="CASP_dom"/>
    <property type="match status" value="1"/>
</dbReference>
<dbReference type="Proteomes" id="UP001454036">
    <property type="component" value="Unassembled WGS sequence"/>
</dbReference>
<reference evidence="10 11" key="1">
    <citation type="submission" date="2024-01" db="EMBL/GenBank/DDBJ databases">
        <title>The complete chloroplast genome sequence of Lithospermum erythrorhizon: insights into the phylogenetic relationship among Boraginaceae species and the maternal lineages of purple gromwells.</title>
        <authorList>
            <person name="Okada T."/>
            <person name="Watanabe K."/>
        </authorList>
    </citation>
    <scope>NUCLEOTIDE SEQUENCE [LARGE SCALE GENOMIC DNA]</scope>
</reference>
<feature type="transmembrane region" description="Helical" evidence="8">
    <location>
        <begin position="12"/>
        <end position="31"/>
    </location>
</feature>
<gene>
    <name evidence="10" type="ORF">LIER_13612</name>
</gene>
<dbReference type="AlphaFoldDB" id="A0AAV3PZA5"/>
<dbReference type="PANTHER" id="PTHR33573">
    <property type="entry name" value="CASP-LIKE PROTEIN 4A4"/>
    <property type="match status" value="1"/>
</dbReference>
<keyword evidence="7 8" id="KW-0472">Membrane</keyword>
<comment type="caution">
    <text evidence="10">The sequence shown here is derived from an EMBL/GenBank/DDBJ whole genome shotgun (WGS) entry which is preliminary data.</text>
</comment>
<evidence type="ECO:0000256" key="7">
    <source>
        <dbReference type="ARBA" id="ARBA00023136"/>
    </source>
</evidence>
<evidence type="ECO:0000256" key="4">
    <source>
        <dbReference type="ARBA" id="ARBA00022475"/>
    </source>
</evidence>
<evidence type="ECO:0000256" key="1">
    <source>
        <dbReference type="ARBA" id="ARBA00004651"/>
    </source>
</evidence>
<comment type="similarity">
    <text evidence="2 8">Belongs to the Casparian strip membrane proteins (CASP) family.</text>
</comment>
<dbReference type="InterPro" id="IPR006702">
    <property type="entry name" value="CASP_dom"/>
</dbReference>
<evidence type="ECO:0000313" key="11">
    <source>
        <dbReference type="Proteomes" id="UP001454036"/>
    </source>
</evidence>
<accession>A0AAV3PZA5</accession>
<organism evidence="10 11">
    <name type="scientific">Lithospermum erythrorhizon</name>
    <name type="common">Purple gromwell</name>
    <name type="synonym">Lithospermum officinale var. erythrorhizon</name>
    <dbReference type="NCBI Taxonomy" id="34254"/>
    <lineage>
        <taxon>Eukaryota</taxon>
        <taxon>Viridiplantae</taxon>
        <taxon>Streptophyta</taxon>
        <taxon>Embryophyta</taxon>
        <taxon>Tracheophyta</taxon>
        <taxon>Spermatophyta</taxon>
        <taxon>Magnoliopsida</taxon>
        <taxon>eudicotyledons</taxon>
        <taxon>Gunneridae</taxon>
        <taxon>Pentapetalae</taxon>
        <taxon>asterids</taxon>
        <taxon>lamiids</taxon>
        <taxon>Boraginales</taxon>
        <taxon>Boraginaceae</taxon>
        <taxon>Boraginoideae</taxon>
        <taxon>Lithospermeae</taxon>
        <taxon>Lithospermum</taxon>
    </lineage>
</organism>
<evidence type="ECO:0000256" key="8">
    <source>
        <dbReference type="RuleBase" id="RU361233"/>
    </source>
</evidence>
<sequence>MASTTLTLNSILILRILTLLFCAASIVLTVTNKYEIQGEKAKFTDIIAFRYVLASGAIGSLYALIQIPFAFYHAYTQKRWIRDGYLPEFDFYGDKVVSMLLASGVGVGFGASFELKRTVDALFDLILFLGIPDFDVEGGRSKTKKFFDRGIFSTGMLLGAFTWMLAFTLLFTSMARRK</sequence>
<comment type="subunit">
    <text evidence="3 8">Homodimer and heterodimers.</text>
</comment>
<dbReference type="GO" id="GO:0005886">
    <property type="term" value="C:plasma membrane"/>
    <property type="evidence" value="ECO:0007669"/>
    <property type="project" value="UniProtKB-SubCell"/>
</dbReference>
<protein>
    <recommendedName>
        <fullName evidence="8">CASP-like protein</fullName>
    </recommendedName>
</protein>
<keyword evidence="11" id="KW-1185">Reference proteome</keyword>
<dbReference type="EMBL" id="BAABME010002769">
    <property type="protein sequence ID" value="GAA0156021.1"/>
    <property type="molecule type" value="Genomic_DNA"/>
</dbReference>
<dbReference type="PANTHER" id="PTHR33573:SF17">
    <property type="entry name" value="CASP-LIKE PROTEIN 4D1"/>
    <property type="match status" value="1"/>
</dbReference>
<evidence type="ECO:0000313" key="10">
    <source>
        <dbReference type="EMBL" id="GAA0156021.1"/>
    </source>
</evidence>
<comment type="caution">
    <text evidence="8">Lacks conserved residue(s) required for the propagation of feature annotation.</text>
</comment>
<evidence type="ECO:0000256" key="2">
    <source>
        <dbReference type="ARBA" id="ARBA00007651"/>
    </source>
</evidence>
<evidence type="ECO:0000259" key="9">
    <source>
        <dbReference type="Pfam" id="PF04535"/>
    </source>
</evidence>